<evidence type="ECO:0000259" key="4">
    <source>
        <dbReference type="Pfam" id="PF03816"/>
    </source>
</evidence>
<feature type="transmembrane region" description="Helical" evidence="3">
    <location>
        <begin position="39"/>
        <end position="61"/>
    </location>
</feature>
<keyword evidence="3" id="KW-0812">Transmembrane</keyword>
<keyword evidence="3" id="KW-1133">Transmembrane helix</keyword>
<feature type="domain" description="Cell envelope-related transcriptional attenuator" evidence="4">
    <location>
        <begin position="97"/>
        <end position="252"/>
    </location>
</feature>
<evidence type="ECO:0000256" key="1">
    <source>
        <dbReference type="ARBA" id="ARBA00006068"/>
    </source>
</evidence>
<dbReference type="NCBIfam" id="TIGR00350">
    <property type="entry name" value="lytR_cpsA_psr"/>
    <property type="match status" value="1"/>
</dbReference>
<dbReference type="PANTHER" id="PTHR33392:SF6">
    <property type="entry name" value="POLYISOPRENYL-TEICHOIC ACID--PEPTIDOGLYCAN TEICHOIC ACID TRANSFERASE TAGU"/>
    <property type="match status" value="1"/>
</dbReference>
<dbReference type="Pfam" id="PF03816">
    <property type="entry name" value="LytR_cpsA_psr"/>
    <property type="match status" value="1"/>
</dbReference>
<comment type="caution">
    <text evidence="5">The sequence shown here is derived from an EMBL/GenBank/DDBJ whole genome shotgun (WGS) entry which is preliminary data.</text>
</comment>
<evidence type="ECO:0000313" key="6">
    <source>
        <dbReference type="Proteomes" id="UP000295680"/>
    </source>
</evidence>
<dbReference type="Proteomes" id="UP000295680">
    <property type="component" value="Unassembled WGS sequence"/>
</dbReference>
<dbReference type="PANTHER" id="PTHR33392">
    <property type="entry name" value="POLYISOPRENYL-TEICHOIC ACID--PEPTIDOGLYCAN TEICHOIC ACID TRANSFERASE TAGU"/>
    <property type="match status" value="1"/>
</dbReference>
<dbReference type="RefSeq" id="WP_132122781.1">
    <property type="nucleotide sequence ID" value="NZ_SLWS01000008.1"/>
</dbReference>
<dbReference type="EMBL" id="SLWS01000008">
    <property type="protein sequence ID" value="TCO55011.1"/>
    <property type="molecule type" value="Genomic_DNA"/>
</dbReference>
<dbReference type="Gene3D" id="3.40.630.190">
    <property type="entry name" value="LCP protein"/>
    <property type="match status" value="1"/>
</dbReference>
<keyword evidence="3" id="KW-0472">Membrane</keyword>
<evidence type="ECO:0000256" key="3">
    <source>
        <dbReference type="SAM" id="Phobius"/>
    </source>
</evidence>
<feature type="region of interest" description="Disordered" evidence="2">
    <location>
        <begin position="330"/>
        <end position="351"/>
    </location>
</feature>
<dbReference type="InterPro" id="IPR050922">
    <property type="entry name" value="LytR/CpsA/Psr_CW_biosynth"/>
</dbReference>
<dbReference type="AlphaFoldDB" id="A0A4R2J7E2"/>
<accession>A0A4R2J7E2</accession>
<keyword evidence="6" id="KW-1185">Reference proteome</keyword>
<proteinExistence type="inferred from homology"/>
<evidence type="ECO:0000313" key="5">
    <source>
        <dbReference type="EMBL" id="TCO55011.1"/>
    </source>
</evidence>
<organism evidence="5 6">
    <name type="scientific">Actinocrispum wychmicini</name>
    <dbReference type="NCBI Taxonomy" id="1213861"/>
    <lineage>
        <taxon>Bacteria</taxon>
        <taxon>Bacillati</taxon>
        <taxon>Actinomycetota</taxon>
        <taxon>Actinomycetes</taxon>
        <taxon>Pseudonocardiales</taxon>
        <taxon>Pseudonocardiaceae</taxon>
        <taxon>Actinocrispum</taxon>
    </lineage>
</organism>
<dbReference type="InterPro" id="IPR004474">
    <property type="entry name" value="LytR_CpsA_psr"/>
</dbReference>
<name>A0A4R2J7E2_9PSEU</name>
<dbReference type="OrthoDB" id="9782542at2"/>
<feature type="compositionally biased region" description="Low complexity" evidence="2">
    <location>
        <begin position="330"/>
        <end position="341"/>
    </location>
</feature>
<comment type="similarity">
    <text evidence="1">Belongs to the LytR/CpsA/Psr (LCP) family.</text>
</comment>
<protein>
    <submittedName>
        <fullName evidence="5">LytR family transcriptional attenuator</fullName>
    </submittedName>
</protein>
<reference evidence="5 6" key="1">
    <citation type="submission" date="2019-03" db="EMBL/GenBank/DDBJ databases">
        <title>Genomic Encyclopedia of Type Strains, Phase IV (KMG-IV): sequencing the most valuable type-strain genomes for metagenomic binning, comparative biology and taxonomic classification.</title>
        <authorList>
            <person name="Goeker M."/>
        </authorList>
    </citation>
    <scope>NUCLEOTIDE SEQUENCE [LARGE SCALE GENOMIC DNA]</scope>
    <source>
        <strain evidence="5 6">DSM 45934</strain>
    </source>
</reference>
<gene>
    <name evidence="5" type="ORF">EV192_108299</name>
</gene>
<sequence length="351" mass="36734">MNDELLIREAVAEEANQAVDSSAVLAVLRSGRRPQRRRTGMLVAVAGFAVAAAVVAVVVPLSASRDATPAPPAATTLPAPVAEQNILLVGMDDHALADTVLLVRRGVDGSFRAISLPRDTWVTVPYRGNTKLSKAYIIGGNTSVDPQKFEPERAKALVDTVTAVTGVKIDHFALVTMSGFSKLASDIGGVEVCLKAAAKDDFANINLPAGRQTLTGDDILGFLRQRHGLPNGDLDRITRQQAFLRALIAKLATSRNFVKLADAVKADVRVDPAWDIVQFANELVAGVPVTAATIPYKGEDQRGTSGEVGFTVDPAEVSQFAAKFLAGNAQPPAAPGSAQAGGSPGDVPCVN</sequence>
<evidence type="ECO:0000256" key="2">
    <source>
        <dbReference type="SAM" id="MobiDB-lite"/>
    </source>
</evidence>